<evidence type="ECO:0000313" key="1">
    <source>
        <dbReference type="EMBL" id="MBY0759732.1"/>
    </source>
</evidence>
<proteinExistence type="predicted"/>
<dbReference type="Proteomes" id="UP000779049">
    <property type="component" value="Unassembled WGS sequence"/>
</dbReference>
<comment type="caution">
    <text evidence="1">The sequence shown here is derived from an EMBL/GenBank/DDBJ whole genome shotgun (WGS) entry which is preliminary data.</text>
</comment>
<keyword evidence="2" id="KW-1185">Reference proteome</keyword>
<name>A0ABS7L9R3_9FIRM</name>
<dbReference type="Gene3D" id="3.40.50.1110">
    <property type="entry name" value="SGNH hydrolase"/>
    <property type="match status" value="1"/>
</dbReference>
<dbReference type="InterPro" id="IPR036514">
    <property type="entry name" value="SGNH_hydro_sf"/>
</dbReference>
<accession>A0ABS7L9R3</accession>
<protein>
    <submittedName>
        <fullName evidence="1">Uncharacterized protein</fullName>
    </submittedName>
</protein>
<reference evidence="1 2" key="1">
    <citation type="journal article" date="2020" name="New Microbes New Infect">
        <title>Sellimonas caecigallum sp. nov., description and genome sequence of a new member of the Sellimonas genus isolated from the cecum of feral chicken.</title>
        <authorList>
            <person name="Wongkuna S."/>
            <person name="Ghimire S."/>
            <person name="Antony L."/>
            <person name="Chankhamhaengdecha S."/>
            <person name="Janvilisri T."/>
            <person name="Scaria J."/>
        </authorList>
    </citation>
    <scope>NUCLEOTIDE SEQUENCE [LARGE SCALE GENOMIC DNA]</scope>
    <source>
        <strain evidence="1 2">SW451</strain>
    </source>
</reference>
<evidence type="ECO:0000313" key="2">
    <source>
        <dbReference type="Proteomes" id="UP000779049"/>
    </source>
</evidence>
<sequence length="94" mass="10544">MRVLMLGNSFTFANNMPETLDNLIDAEVVQHTRGGARLAEQLNPNTKMGGMTQAALENEKWDYVILQEMSNGPITSRESFLNNTALLCERIRSN</sequence>
<feature type="non-terminal residue" evidence="1">
    <location>
        <position position="94"/>
    </location>
</feature>
<gene>
    <name evidence="1" type="ORF">FLB61_11690</name>
</gene>
<organism evidence="1 2">
    <name type="scientific">Sellimonas caecigallum</name>
    <dbReference type="NCBI Taxonomy" id="2592333"/>
    <lineage>
        <taxon>Bacteria</taxon>
        <taxon>Bacillati</taxon>
        <taxon>Bacillota</taxon>
        <taxon>Clostridia</taxon>
        <taxon>Lachnospirales</taxon>
        <taxon>Lachnospiraceae</taxon>
        <taxon>Sellimonas</taxon>
    </lineage>
</organism>
<dbReference type="EMBL" id="VIRV01000023">
    <property type="protein sequence ID" value="MBY0759732.1"/>
    <property type="molecule type" value="Genomic_DNA"/>
</dbReference>